<protein>
    <submittedName>
        <fullName evidence="2">Hemerythrin HHE cation-binding protein</fullName>
    </submittedName>
</protein>
<dbReference type="AlphaFoldDB" id="A0A2I1I5C9"/>
<evidence type="ECO:0000313" key="2">
    <source>
        <dbReference type="EMBL" id="PKY66309.1"/>
    </source>
</evidence>
<proteinExistence type="predicted"/>
<dbReference type="OrthoDB" id="8451629at2"/>
<organism evidence="2 3">
    <name type="scientific">Schaalia turicensis</name>
    <dbReference type="NCBI Taxonomy" id="131111"/>
    <lineage>
        <taxon>Bacteria</taxon>
        <taxon>Bacillati</taxon>
        <taxon>Actinomycetota</taxon>
        <taxon>Actinomycetes</taxon>
        <taxon>Actinomycetales</taxon>
        <taxon>Actinomycetaceae</taxon>
        <taxon>Schaalia</taxon>
    </lineage>
</organism>
<evidence type="ECO:0000313" key="3">
    <source>
        <dbReference type="Proteomes" id="UP000234545"/>
    </source>
</evidence>
<reference evidence="2 3" key="1">
    <citation type="submission" date="2017-12" db="EMBL/GenBank/DDBJ databases">
        <title>Phylogenetic diversity of female urinary microbiome.</title>
        <authorList>
            <person name="Thomas-White K."/>
            <person name="Wolfe A.J."/>
        </authorList>
    </citation>
    <scope>NUCLEOTIDE SEQUENCE [LARGE SCALE GENOMIC DNA]</scope>
    <source>
        <strain evidence="2 3">UMB0250</strain>
    </source>
</reference>
<gene>
    <name evidence="2" type="ORF">CYJ25_04860</name>
</gene>
<comment type="caution">
    <text evidence="2">The sequence shown here is derived from an EMBL/GenBank/DDBJ whole genome shotgun (WGS) entry which is preliminary data.</text>
</comment>
<dbReference type="EMBL" id="PKKJ01000004">
    <property type="protein sequence ID" value="PKY66309.1"/>
    <property type="molecule type" value="Genomic_DNA"/>
</dbReference>
<feature type="domain" description="DUF2249" evidence="1">
    <location>
        <begin position="117"/>
        <end position="180"/>
    </location>
</feature>
<dbReference type="InterPro" id="IPR018720">
    <property type="entry name" value="DUF2249"/>
</dbReference>
<accession>A0A2I1I5C9</accession>
<sequence length="182" mass="18790">MADALPEAAPSQNHQTFKLVDARTGTEDVKSEGGCGCGGHGNGGGCGGKGRGHEVPVEETTSGCGCGGHGHKAEEAKPEGGCGCGGKGHGRGGHGHDHHGHGHCGHGAGVEELVLHSIPKAVRRAALFAAMDSLPVGENIQIRAPHQPDPLFAHLQGSESHYRVETIEAGPENWRYRVTRIS</sequence>
<dbReference type="RefSeq" id="WP_101628073.1">
    <property type="nucleotide sequence ID" value="NZ_PKKJ01000004.1"/>
</dbReference>
<evidence type="ECO:0000259" key="1">
    <source>
        <dbReference type="Pfam" id="PF10006"/>
    </source>
</evidence>
<dbReference type="Proteomes" id="UP000234545">
    <property type="component" value="Unassembled WGS sequence"/>
</dbReference>
<name>A0A2I1I5C9_9ACTO</name>
<dbReference type="Pfam" id="PF10006">
    <property type="entry name" value="DUF2249"/>
    <property type="match status" value="1"/>
</dbReference>